<dbReference type="SUPFAM" id="SSF111384">
    <property type="entry name" value="OmpH-like"/>
    <property type="match status" value="1"/>
</dbReference>
<gene>
    <name evidence="5" type="ORF">JX001_09790</name>
</gene>
<reference evidence="5 6" key="1">
    <citation type="submission" date="2021-02" db="EMBL/GenBank/DDBJ databases">
        <title>Brevundimonas sp. CS1 genome sequence.</title>
        <authorList>
            <person name="Lee K."/>
            <person name="Choi Y.-J."/>
            <person name="Son H.-R."/>
        </authorList>
    </citation>
    <scope>NUCLEOTIDE SEQUENCE [LARGE SCALE GENOMIC DNA]</scope>
    <source>
        <strain evidence="5 6">CS1</strain>
    </source>
</reference>
<dbReference type="InterPro" id="IPR024930">
    <property type="entry name" value="Skp_dom_sf"/>
</dbReference>
<proteinExistence type="inferred from homology"/>
<keyword evidence="6" id="KW-1185">Reference proteome</keyword>
<name>A0ABX7LLT5_9CAUL</name>
<feature type="signal peptide" evidence="4">
    <location>
        <begin position="1"/>
        <end position="21"/>
    </location>
</feature>
<protein>
    <submittedName>
        <fullName evidence="5">OmpH family outer membrane protein</fullName>
    </submittedName>
</protein>
<dbReference type="SMART" id="SM00935">
    <property type="entry name" value="OmpH"/>
    <property type="match status" value="1"/>
</dbReference>
<dbReference type="PANTHER" id="PTHR35089:SF1">
    <property type="entry name" value="CHAPERONE PROTEIN SKP"/>
    <property type="match status" value="1"/>
</dbReference>
<dbReference type="Proteomes" id="UP000662957">
    <property type="component" value="Chromosome"/>
</dbReference>
<organism evidence="5 6">
    <name type="scientific">Brevundimonas fontaquae</name>
    <dbReference type="NCBI Taxonomy" id="2813778"/>
    <lineage>
        <taxon>Bacteria</taxon>
        <taxon>Pseudomonadati</taxon>
        <taxon>Pseudomonadota</taxon>
        <taxon>Alphaproteobacteria</taxon>
        <taxon>Caulobacterales</taxon>
        <taxon>Caulobacteraceae</taxon>
        <taxon>Brevundimonas</taxon>
    </lineage>
</organism>
<dbReference type="Gene3D" id="3.30.910.20">
    <property type="entry name" value="Skp domain"/>
    <property type="match status" value="1"/>
</dbReference>
<evidence type="ECO:0000256" key="2">
    <source>
        <dbReference type="ARBA" id="ARBA00022729"/>
    </source>
</evidence>
<dbReference type="Pfam" id="PF03938">
    <property type="entry name" value="OmpH"/>
    <property type="match status" value="1"/>
</dbReference>
<evidence type="ECO:0000256" key="1">
    <source>
        <dbReference type="ARBA" id="ARBA00009091"/>
    </source>
</evidence>
<evidence type="ECO:0000256" key="3">
    <source>
        <dbReference type="SAM" id="Coils"/>
    </source>
</evidence>
<dbReference type="InterPro" id="IPR005632">
    <property type="entry name" value="Chaperone_Skp"/>
</dbReference>
<feature type="chain" id="PRO_5047427466" evidence="4">
    <location>
        <begin position="22"/>
        <end position="201"/>
    </location>
</feature>
<keyword evidence="2 4" id="KW-0732">Signal</keyword>
<dbReference type="PANTHER" id="PTHR35089">
    <property type="entry name" value="CHAPERONE PROTEIN SKP"/>
    <property type="match status" value="1"/>
</dbReference>
<accession>A0ABX7LLT5</accession>
<comment type="similarity">
    <text evidence="1">Belongs to the Skp family.</text>
</comment>
<evidence type="ECO:0000256" key="4">
    <source>
        <dbReference type="SAM" id="SignalP"/>
    </source>
</evidence>
<dbReference type="RefSeq" id="WP_205680909.1">
    <property type="nucleotide sequence ID" value="NZ_CP070968.1"/>
</dbReference>
<evidence type="ECO:0000313" key="6">
    <source>
        <dbReference type="Proteomes" id="UP000662957"/>
    </source>
</evidence>
<feature type="coiled-coil region" evidence="3">
    <location>
        <begin position="93"/>
        <end position="120"/>
    </location>
</feature>
<dbReference type="EMBL" id="CP070968">
    <property type="protein sequence ID" value="QSF53114.1"/>
    <property type="molecule type" value="Genomic_DNA"/>
</dbReference>
<keyword evidence="3" id="KW-0175">Coiled coil</keyword>
<sequence length="201" mass="21448">MKALIIAATAAASLIATAASAQQASAPANPGPVIPGVCVYYNARLLAQSSAGQAVEARMQQLAQEVQGELQPYATSIQSDAQQLQASGSSLPADQLQQRRQALQQRAQEAQQLEATRENELRYTLGMQRQAITEAVSPILTALYQEKGCGLLLDRESVFMMNPAMDVTDLAIQRLNAALPTLSFNRMAVPAQTQAQPAAAR</sequence>
<evidence type="ECO:0000313" key="5">
    <source>
        <dbReference type="EMBL" id="QSF53114.1"/>
    </source>
</evidence>